<keyword evidence="7" id="KW-0479">Metal-binding</keyword>
<gene>
    <name evidence="7" type="primary">aroK</name>
    <name evidence="8" type="ORF">ACFOWD_10530</name>
</gene>
<feature type="binding site" evidence="7">
    <location>
        <position position="141"/>
    </location>
    <ligand>
        <name>substrate</name>
    </ligand>
</feature>
<comment type="function">
    <text evidence="7">Catalyzes the specific phosphorylation of the 3-hydroxyl group of shikimic acid using ATP as a cosubstrate.</text>
</comment>
<dbReference type="PANTHER" id="PTHR21087">
    <property type="entry name" value="SHIKIMATE KINASE"/>
    <property type="match status" value="1"/>
</dbReference>
<comment type="cofactor">
    <cofactor evidence="7">
        <name>Mg(2+)</name>
        <dbReference type="ChEBI" id="CHEBI:18420"/>
    </cofactor>
    <text evidence="7">Binds 1 Mg(2+) ion per subunit.</text>
</comment>
<dbReference type="PANTHER" id="PTHR21087:SF16">
    <property type="entry name" value="SHIKIMATE KINASE 1, CHLOROPLASTIC"/>
    <property type="match status" value="1"/>
</dbReference>
<dbReference type="Gene3D" id="3.40.50.300">
    <property type="entry name" value="P-loop containing nucleotide triphosphate hydrolases"/>
    <property type="match status" value="1"/>
</dbReference>
<dbReference type="PRINTS" id="PR01100">
    <property type="entry name" value="SHIKIMTKNASE"/>
</dbReference>
<reference evidence="9" key="1">
    <citation type="journal article" date="2019" name="Int. J. Syst. Evol. Microbiol.">
        <title>The Global Catalogue of Microorganisms (GCM) 10K type strain sequencing project: providing services to taxonomists for standard genome sequencing and annotation.</title>
        <authorList>
            <consortium name="The Broad Institute Genomics Platform"/>
            <consortium name="The Broad Institute Genome Sequencing Center for Infectious Disease"/>
            <person name="Wu L."/>
            <person name="Ma J."/>
        </authorList>
    </citation>
    <scope>NUCLEOTIDE SEQUENCE [LARGE SCALE GENOMIC DNA]</scope>
    <source>
        <strain evidence="9">CECT 8655</strain>
    </source>
</reference>
<dbReference type="GO" id="GO:0016301">
    <property type="term" value="F:kinase activity"/>
    <property type="evidence" value="ECO:0007669"/>
    <property type="project" value="UniProtKB-KW"/>
</dbReference>
<protein>
    <recommendedName>
        <fullName evidence="7">Shikimate kinase</fullName>
        <shortName evidence="7">SK</shortName>
        <ecNumber evidence="7">2.7.1.71</ecNumber>
    </recommendedName>
</protein>
<dbReference type="RefSeq" id="WP_377410395.1">
    <property type="nucleotide sequence ID" value="NZ_JBHSCY010000002.1"/>
</dbReference>
<feature type="binding site" evidence="7">
    <location>
        <begin position="10"/>
        <end position="15"/>
    </location>
    <ligand>
        <name>ATP</name>
        <dbReference type="ChEBI" id="CHEBI:30616"/>
    </ligand>
</feature>
<evidence type="ECO:0000256" key="3">
    <source>
        <dbReference type="ARBA" id="ARBA00022741"/>
    </source>
</evidence>
<comment type="catalytic activity">
    <reaction evidence="7">
        <text>shikimate + ATP = 3-phosphoshikimate + ADP + H(+)</text>
        <dbReference type="Rhea" id="RHEA:13121"/>
        <dbReference type="ChEBI" id="CHEBI:15378"/>
        <dbReference type="ChEBI" id="CHEBI:30616"/>
        <dbReference type="ChEBI" id="CHEBI:36208"/>
        <dbReference type="ChEBI" id="CHEBI:145989"/>
        <dbReference type="ChEBI" id="CHEBI:456216"/>
        <dbReference type="EC" id="2.7.1.71"/>
    </reaction>
</comment>
<evidence type="ECO:0000313" key="8">
    <source>
        <dbReference type="EMBL" id="MFC4269344.1"/>
    </source>
</evidence>
<keyword evidence="2 7" id="KW-0808">Transferase</keyword>
<keyword evidence="4 7" id="KW-0418">Kinase</keyword>
<dbReference type="EC" id="2.7.1.71" evidence="7"/>
<keyword evidence="3 7" id="KW-0547">Nucleotide-binding</keyword>
<dbReference type="InterPro" id="IPR027417">
    <property type="entry name" value="P-loop_NTPase"/>
</dbReference>
<keyword evidence="7" id="KW-0963">Cytoplasm</keyword>
<comment type="caution">
    <text evidence="8">The sequence shown here is derived from an EMBL/GenBank/DDBJ whole genome shotgun (WGS) entry which is preliminary data.</text>
</comment>
<evidence type="ECO:0000256" key="7">
    <source>
        <dbReference type="HAMAP-Rule" id="MF_00109"/>
    </source>
</evidence>
<evidence type="ECO:0000313" key="9">
    <source>
        <dbReference type="Proteomes" id="UP001595826"/>
    </source>
</evidence>
<feature type="binding site" evidence="7">
    <location>
        <position position="79"/>
    </location>
    <ligand>
        <name>substrate</name>
    </ligand>
</feature>
<dbReference type="CDD" id="cd00464">
    <property type="entry name" value="SK"/>
    <property type="match status" value="1"/>
</dbReference>
<comment type="subunit">
    <text evidence="7">Monomer.</text>
</comment>
<keyword evidence="6 7" id="KW-0057">Aromatic amino acid biosynthesis</keyword>
<keyword evidence="5 7" id="KW-0067">ATP-binding</keyword>
<name>A0ABV8RDI2_9FLAO</name>
<keyword evidence="1 7" id="KW-0028">Amino-acid biosynthesis</keyword>
<sequence>MKIVLLGYMASGKSSIGRKLSSKTGLTLIDLDDYIVEREKMTISNIFSEKGEIYFRKIEGIYLAEILNKEEGFILSLGGGTPCYGNNIQIINEANATSIYLQASVKKLAERLIAKKQKRPLVASLNDDQIFEFVGKHLFERTRFYEQAKISIKTDGKKKNEVVEEIYNLLF</sequence>
<dbReference type="EMBL" id="JBHSCY010000002">
    <property type="protein sequence ID" value="MFC4269344.1"/>
    <property type="molecule type" value="Genomic_DNA"/>
</dbReference>
<proteinExistence type="inferred from homology"/>
<feature type="binding site" evidence="7">
    <location>
        <position position="32"/>
    </location>
    <ligand>
        <name>substrate</name>
    </ligand>
</feature>
<organism evidence="8 9">
    <name type="scientific">Polaribacter marinivivus</name>
    <dbReference type="NCBI Taxonomy" id="1524260"/>
    <lineage>
        <taxon>Bacteria</taxon>
        <taxon>Pseudomonadati</taxon>
        <taxon>Bacteroidota</taxon>
        <taxon>Flavobacteriia</taxon>
        <taxon>Flavobacteriales</taxon>
        <taxon>Flavobacteriaceae</taxon>
    </lineage>
</organism>
<feature type="binding site" evidence="7">
    <location>
        <position position="14"/>
    </location>
    <ligand>
        <name>Mg(2+)</name>
        <dbReference type="ChEBI" id="CHEBI:18420"/>
    </ligand>
</feature>
<evidence type="ECO:0000256" key="4">
    <source>
        <dbReference type="ARBA" id="ARBA00022777"/>
    </source>
</evidence>
<comment type="pathway">
    <text evidence="7">Metabolic intermediate biosynthesis; chorismate biosynthesis; chorismate from D-erythrose 4-phosphate and phosphoenolpyruvate: step 5/7.</text>
</comment>
<feature type="binding site" evidence="7">
    <location>
        <position position="56"/>
    </location>
    <ligand>
        <name>substrate</name>
    </ligand>
</feature>
<accession>A0ABV8RDI2</accession>
<dbReference type="InterPro" id="IPR031322">
    <property type="entry name" value="Shikimate/glucono_kinase"/>
</dbReference>
<keyword evidence="7" id="KW-0460">Magnesium</keyword>
<dbReference type="Pfam" id="PF01202">
    <property type="entry name" value="SKI"/>
    <property type="match status" value="1"/>
</dbReference>
<dbReference type="HAMAP" id="MF_00109">
    <property type="entry name" value="Shikimate_kinase"/>
    <property type="match status" value="1"/>
</dbReference>
<comment type="similarity">
    <text evidence="7">Belongs to the shikimate kinase family.</text>
</comment>
<keyword evidence="9" id="KW-1185">Reference proteome</keyword>
<evidence type="ECO:0000256" key="5">
    <source>
        <dbReference type="ARBA" id="ARBA00022840"/>
    </source>
</evidence>
<comment type="caution">
    <text evidence="7">Lacks conserved residue(s) required for the propagation of feature annotation.</text>
</comment>
<evidence type="ECO:0000256" key="2">
    <source>
        <dbReference type="ARBA" id="ARBA00022679"/>
    </source>
</evidence>
<dbReference type="Proteomes" id="UP001595826">
    <property type="component" value="Unassembled WGS sequence"/>
</dbReference>
<dbReference type="InterPro" id="IPR000623">
    <property type="entry name" value="Shikimate_kinase/TSH1"/>
</dbReference>
<evidence type="ECO:0000256" key="6">
    <source>
        <dbReference type="ARBA" id="ARBA00023141"/>
    </source>
</evidence>
<evidence type="ECO:0000256" key="1">
    <source>
        <dbReference type="ARBA" id="ARBA00022605"/>
    </source>
</evidence>
<dbReference type="SUPFAM" id="SSF52540">
    <property type="entry name" value="P-loop containing nucleoside triphosphate hydrolases"/>
    <property type="match status" value="1"/>
</dbReference>
<comment type="subcellular location">
    <subcellularLocation>
        <location evidence="7">Cytoplasm</location>
    </subcellularLocation>
</comment>
<feature type="binding site" evidence="7">
    <location>
        <position position="119"/>
    </location>
    <ligand>
        <name>ATP</name>
        <dbReference type="ChEBI" id="CHEBI:30616"/>
    </ligand>
</feature>